<sequence>MGGRGTVANAVGDAGSHGVVRFAKRAHRRRRYANAPVTAGIGGGGVVDAVQGHRDSGAIRLITGAREQQIFAFLSGIDHIIRCQDIDADLRRHGVNDNVQRIAASIAGLVRYGDINRQGTVGQPLNNRCWQTETPVAHRVYHSGVVDVIDGDGDQITRCCAGDGAAEDLRLRVGDLVNGIGIGDKIVDRHLRHGGIHQPHAIGATAVARHIAHSSRDRHRTIYQRAYVGGRYIEGPGSVRLDGGLVRFTVQRHGNSLSRLGITGAADRQILLRFRRIDDVIGRQVVHRDSRWQRIHGDDARGFCAIAVHIGDTDAHLRTSVDQGFHCARRNGQAPGTILLHLRSKGLVGKFNHHGLTGFHTLRLT</sequence>
<reference evidence="1 2" key="1">
    <citation type="submission" date="2013-10" db="EMBL/GenBank/DDBJ databases">
        <title>Antibiotic resistance diversity of beta-lactamase producers in the General Hospital Vienna.</title>
        <authorList>
            <person name="Barisic I."/>
            <person name="Mitteregger D."/>
            <person name="Hirschl A.M."/>
            <person name="Noehammer C."/>
            <person name="Wiesinger-Mayr H."/>
        </authorList>
    </citation>
    <scope>NUCLEOTIDE SEQUENCE [LARGE SCALE GENOMIC DNA]</scope>
    <source>
        <strain evidence="1 2">ISC11</strain>
    </source>
</reference>
<name>A0A7G2IXH3_CITFR</name>
<dbReference type="Proteomes" id="UP000019194">
    <property type="component" value="Unassembled WGS sequence"/>
</dbReference>
<accession>A0A7G2IXH3</accession>
<dbReference type="EMBL" id="CBWP010000073">
    <property type="protein sequence ID" value="CDL40519.1"/>
    <property type="molecule type" value="Genomic_DNA"/>
</dbReference>
<evidence type="ECO:0000313" key="1">
    <source>
        <dbReference type="EMBL" id="CDL40519.1"/>
    </source>
</evidence>
<organism evidence="1 2">
    <name type="scientific">Citrobacter freundii</name>
    <dbReference type="NCBI Taxonomy" id="546"/>
    <lineage>
        <taxon>Bacteria</taxon>
        <taxon>Pseudomonadati</taxon>
        <taxon>Pseudomonadota</taxon>
        <taxon>Gammaproteobacteria</taxon>
        <taxon>Enterobacterales</taxon>
        <taxon>Enterobacteriaceae</taxon>
        <taxon>Citrobacter</taxon>
        <taxon>Citrobacter freundii complex</taxon>
    </lineage>
</organism>
<comment type="caution">
    <text evidence="1">The sequence shown here is derived from an EMBL/GenBank/DDBJ whole genome shotgun (WGS) entry which is preliminary data.</text>
</comment>
<evidence type="ECO:0000313" key="2">
    <source>
        <dbReference type="Proteomes" id="UP000019194"/>
    </source>
</evidence>
<dbReference type="AlphaFoldDB" id="A0A7G2IXH3"/>
<protein>
    <submittedName>
        <fullName evidence="1">Uncharacterized protein</fullName>
    </submittedName>
</protein>
<proteinExistence type="predicted"/>